<dbReference type="HOGENOM" id="CLU_943556_0_0_1"/>
<reference evidence="1 2" key="1">
    <citation type="journal article" date="2008" name="Nature">
        <title>The genome of Laccaria bicolor provides insights into mycorrhizal symbiosis.</title>
        <authorList>
            <person name="Martin F."/>
            <person name="Aerts A."/>
            <person name="Ahren D."/>
            <person name="Brun A."/>
            <person name="Danchin E.G.J."/>
            <person name="Duchaussoy F."/>
            <person name="Gibon J."/>
            <person name="Kohler A."/>
            <person name="Lindquist E."/>
            <person name="Pereda V."/>
            <person name="Salamov A."/>
            <person name="Shapiro H.J."/>
            <person name="Wuyts J."/>
            <person name="Blaudez D."/>
            <person name="Buee M."/>
            <person name="Brokstein P."/>
            <person name="Canbaeck B."/>
            <person name="Cohen D."/>
            <person name="Courty P.E."/>
            <person name="Coutinho P.M."/>
            <person name="Delaruelle C."/>
            <person name="Detter J.C."/>
            <person name="Deveau A."/>
            <person name="DiFazio S."/>
            <person name="Duplessis S."/>
            <person name="Fraissinet-Tachet L."/>
            <person name="Lucic E."/>
            <person name="Frey-Klett P."/>
            <person name="Fourrey C."/>
            <person name="Feussner I."/>
            <person name="Gay G."/>
            <person name="Grimwood J."/>
            <person name="Hoegger P.J."/>
            <person name="Jain P."/>
            <person name="Kilaru S."/>
            <person name="Labbe J."/>
            <person name="Lin Y.C."/>
            <person name="Legue V."/>
            <person name="Le Tacon F."/>
            <person name="Marmeisse R."/>
            <person name="Melayah D."/>
            <person name="Montanini B."/>
            <person name="Muratet M."/>
            <person name="Nehls U."/>
            <person name="Niculita-Hirzel H."/>
            <person name="Oudot-Le Secq M.P."/>
            <person name="Peter M."/>
            <person name="Quesneville H."/>
            <person name="Rajashekar B."/>
            <person name="Reich M."/>
            <person name="Rouhier N."/>
            <person name="Schmutz J."/>
            <person name="Yin T."/>
            <person name="Chalot M."/>
            <person name="Henrissat B."/>
            <person name="Kuees U."/>
            <person name="Lucas S."/>
            <person name="Van de Peer Y."/>
            <person name="Podila G.K."/>
            <person name="Polle A."/>
            <person name="Pukkila P.J."/>
            <person name="Richardson P.M."/>
            <person name="Rouze P."/>
            <person name="Sanders I.R."/>
            <person name="Stajich J.E."/>
            <person name="Tunlid A."/>
            <person name="Tuskan G."/>
            <person name="Grigoriev I.V."/>
        </authorList>
    </citation>
    <scope>NUCLEOTIDE SEQUENCE [LARGE SCALE GENOMIC DNA]</scope>
    <source>
        <strain evidence="2">S238N-H82 / ATCC MYA-4686</strain>
    </source>
</reference>
<protein>
    <submittedName>
        <fullName evidence="1">Predicted protein</fullName>
    </submittedName>
</protein>
<keyword evidence="2" id="KW-1185">Reference proteome</keyword>
<dbReference type="GeneID" id="6071517"/>
<proteinExistence type="predicted"/>
<evidence type="ECO:0000313" key="1">
    <source>
        <dbReference type="EMBL" id="EDR13842.1"/>
    </source>
</evidence>
<organism evidence="2">
    <name type="scientific">Laccaria bicolor (strain S238N-H82 / ATCC MYA-4686)</name>
    <name type="common">Bicoloured deceiver</name>
    <name type="synonym">Laccaria laccata var. bicolor</name>
    <dbReference type="NCBI Taxonomy" id="486041"/>
    <lineage>
        <taxon>Eukaryota</taxon>
        <taxon>Fungi</taxon>
        <taxon>Dikarya</taxon>
        <taxon>Basidiomycota</taxon>
        <taxon>Agaricomycotina</taxon>
        <taxon>Agaricomycetes</taxon>
        <taxon>Agaricomycetidae</taxon>
        <taxon>Agaricales</taxon>
        <taxon>Agaricineae</taxon>
        <taxon>Hydnangiaceae</taxon>
        <taxon>Laccaria</taxon>
    </lineage>
</organism>
<dbReference type="OrthoDB" id="10447516at2759"/>
<sequence>MPHAHPPEHRSLPAENRRGHFFGVMVIPRIACTTKHSLERFRESITGLVMADQITTLFESDAKGSPRLAIAIAAFASRKQGAFTAENAVLELNEQQLGNAAAGFPLIVKSMPKDWTDSVLHSKFATSAIRSARIKPTGFRVHDILGGIILFETELDARNAQYILAATLASIQLEGLDYFSLEEKVLRTSLRYTAGGVIDALKGGNTGNGKKKNANIRTYVRTSDSDALIMSLQETMEQTILETKVAFSAAHYPIGKILVLESRLAGQFGSLRKSMRDLKELLADIQDSDSEGSSE</sequence>
<dbReference type="RefSeq" id="XP_001876340.1">
    <property type="nucleotide sequence ID" value="XM_001876305.1"/>
</dbReference>
<name>B0CW24_LACBS</name>
<accession>B0CW24</accession>
<dbReference type="AlphaFoldDB" id="B0CW24"/>
<gene>
    <name evidence="1" type="ORF">LACBIDRAFT_323083</name>
</gene>
<dbReference type="EMBL" id="DS547093">
    <property type="protein sequence ID" value="EDR13842.1"/>
    <property type="molecule type" value="Genomic_DNA"/>
</dbReference>
<dbReference type="KEGG" id="lbc:LACBIDRAFT_323083"/>
<evidence type="ECO:0000313" key="2">
    <source>
        <dbReference type="Proteomes" id="UP000001194"/>
    </source>
</evidence>
<dbReference type="Proteomes" id="UP000001194">
    <property type="component" value="Unassembled WGS sequence"/>
</dbReference>
<dbReference type="InParanoid" id="B0CW24"/>